<feature type="compositionally biased region" description="Low complexity" evidence="1">
    <location>
        <begin position="523"/>
        <end position="534"/>
    </location>
</feature>
<dbReference type="VEuPathDB" id="TriTrypDB:LPAL13_330014400"/>
<dbReference type="GeneID" id="22578251"/>
<evidence type="ECO:0000256" key="1">
    <source>
        <dbReference type="SAM" id="MobiDB-lite"/>
    </source>
</evidence>
<feature type="compositionally biased region" description="Polar residues" evidence="1">
    <location>
        <begin position="461"/>
        <end position="480"/>
    </location>
</feature>
<dbReference type="AlphaFoldDB" id="A0A088RZK5"/>
<dbReference type="EMBL" id="CP009402">
    <property type="protein sequence ID" value="AIO01391.1"/>
    <property type="molecule type" value="Genomic_DNA"/>
</dbReference>
<feature type="region of interest" description="Disordered" evidence="1">
    <location>
        <begin position="225"/>
        <end position="255"/>
    </location>
</feature>
<organism evidence="2 3">
    <name type="scientific">Leishmania panamensis</name>
    <dbReference type="NCBI Taxonomy" id="5679"/>
    <lineage>
        <taxon>Eukaryota</taxon>
        <taxon>Discoba</taxon>
        <taxon>Euglenozoa</taxon>
        <taxon>Kinetoplastea</taxon>
        <taxon>Metakinetoplastina</taxon>
        <taxon>Trypanosomatida</taxon>
        <taxon>Trypanosomatidae</taxon>
        <taxon>Leishmaniinae</taxon>
        <taxon>Leishmania</taxon>
        <taxon>Leishmania guyanensis species complex</taxon>
    </lineage>
</organism>
<protein>
    <submittedName>
        <fullName evidence="2">Uncharacterized protein</fullName>
    </submittedName>
</protein>
<gene>
    <name evidence="2" type="ORF">LPMP_330980</name>
</gene>
<feature type="region of interest" description="Disordered" evidence="1">
    <location>
        <begin position="280"/>
        <end position="305"/>
    </location>
</feature>
<dbReference type="VEuPathDB" id="TriTrypDB:LPMP_330980"/>
<proteinExistence type="predicted"/>
<accession>A0A088RZK5</accession>
<feature type="compositionally biased region" description="Basic and acidic residues" evidence="1">
    <location>
        <begin position="235"/>
        <end position="245"/>
    </location>
</feature>
<feature type="region of interest" description="Disordered" evidence="1">
    <location>
        <begin position="455"/>
        <end position="550"/>
    </location>
</feature>
<name>A0A088RZK5_LEIPA</name>
<evidence type="ECO:0000313" key="2">
    <source>
        <dbReference type="EMBL" id="AIO01391.1"/>
    </source>
</evidence>
<evidence type="ECO:0000313" key="3">
    <source>
        <dbReference type="Proteomes" id="UP000063063"/>
    </source>
</evidence>
<reference evidence="2 3" key="1">
    <citation type="journal article" date="2015" name="Sci. Rep.">
        <title>The genome of Leishmania panamensis: insights into genomics of the L. (Viannia) subgenus.</title>
        <authorList>
            <person name="Llanes A."/>
            <person name="Restrepo C.M."/>
            <person name="Vecchio G.D."/>
            <person name="Anguizola F.J."/>
            <person name="Lleonart R."/>
        </authorList>
    </citation>
    <scope>NUCLEOTIDE SEQUENCE [LARGE SCALE GENOMIC DNA]</scope>
    <source>
        <strain evidence="2 3">MHOM/PA/94/PSC-1</strain>
    </source>
</reference>
<dbReference type="RefSeq" id="XP_010702191.1">
    <property type="nucleotide sequence ID" value="XM_010703889.1"/>
</dbReference>
<feature type="compositionally biased region" description="Basic residues" evidence="1">
    <location>
        <begin position="280"/>
        <end position="294"/>
    </location>
</feature>
<keyword evidence="3" id="KW-1185">Reference proteome</keyword>
<dbReference type="eggNOG" id="ENOG502SE45">
    <property type="taxonomic scope" value="Eukaryota"/>
</dbReference>
<dbReference type="Proteomes" id="UP000063063">
    <property type="component" value="Chromosome 33"/>
</dbReference>
<dbReference type="OrthoDB" id="267658at2759"/>
<sequence length="550" mass="59057">MPSPSPFSSSVFERLSYSQRGTGKNRGAQSLARRSQELGAQLCGRLSQMSLEVNSAAFGGTATIAADVGAAARDADSPLAPSFSSPATAPLCFMEDVHRDLSAHYGSHAVRRGLAKPLGPCVHPVIRKGRFAAQSTGMHSPLYMRVWLLRLVRRCWCPRCGVWLTRGSTPTHTEVKASRTILATLKECRVRRQLRSSRHATTRGRFMLCCLRCLDTAQRAAKRHTSLSEIATSEQQRKQGADRNTAENVSLSTRRAAREARATRVERALKALLAEARVPRRNRRCRRRSQRRRRDSKEEARKGAKVAVHADSGNPAAVLQHSSSASQVTHKLALSLVHKTTPLAGIAGSGNTTKTSAASLPTTARTAQKSLQGLVPSGPLKKSALRVSAMPPRQQSPKKLPATVSSACEVSMVTAEPAVVVSSTVRIPPPLPSSSINISGAHAPITDWPVEAVQEEEMKTASRTPGTSSKNTPATTSVSAPTFPFTDSRPSCAPPGPHEPPRPAKAIASTLRTSNTPKRAACPPAKDASTTKKPTTAKKKLMDTMNQLGF</sequence>
<dbReference type="KEGG" id="lpan:LPMP_330980"/>